<feature type="domain" description="THIF-type NAD/FAD binding fold" evidence="5">
    <location>
        <begin position="65"/>
        <end position="320"/>
    </location>
</feature>
<name>A0A2W1BD56_HELAM</name>
<dbReference type="AlphaFoldDB" id="A0A2W1BD56"/>
<dbReference type="PANTHER" id="PTHR10953">
    <property type="entry name" value="UBIQUITIN-ACTIVATING ENZYME E1"/>
    <property type="match status" value="1"/>
</dbReference>
<evidence type="ECO:0000313" key="6">
    <source>
        <dbReference type="EMBL" id="PZC70840.1"/>
    </source>
</evidence>
<dbReference type="InterPro" id="IPR045886">
    <property type="entry name" value="ThiF/MoeB/HesA"/>
</dbReference>
<evidence type="ECO:0000259" key="5">
    <source>
        <dbReference type="Pfam" id="PF00899"/>
    </source>
</evidence>
<keyword evidence="3" id="KW-0067">ATP-binding</keyword>
<gene>
    <name evidence="6" type="primary">HaOG214808</name>
    <name evidence="6" type="ORF">B5X24_HaOG214808</name>
</gene>
<feature type="coiled-coil region" evidence="4">
    <location>
        <begin position="1"/>
        <end position="31"/>
    </location>
</feature>
<protein>
    <recommendedName>
        <fullName evidence="5">THIF-type NAD/FAD binding fold domain-containing protein</fullName>
    </recommendedName>
</protein>
<dbReference type="GO" id="GO:0004792">
    <property type="term" value="F:thiosulfate-cyanide sulfurtransferase activity"/>
    <property type="evidence" value="ECO:0007669"/>
    <property type="project" value="TreeGrafter"/>
</dbReference>
<dbReference type="Gene3D" id="3.40.50.720">
    <property type="entry name" value="NAD(P)-binding Rossmann-like Domain"/>
    <property type="match status" value="1"/>
</dbReference>
<evidence type="ECO:0000256" key="1">
    <source>
        <dbReference type="ARBA" id="ARBA00022679"/>
    </source>
</evidence>
<dbReference type="CDD" id="cd00757">
    <property type="entry name" value="ThiF_MoeB_HesA_family"/>
    <property type="match status" value="1"/>
</dbReference>
<dbReference type="GO" id="GO:0002143">
    <property type="term" value="P:tRNA wobble position uridine thiolation"/>
    <property type="evidence" value="ECO:0007669"/>
    <property type="project" value="TreeGrafter"/>
</dbReference>
<dbReference type="EMBL" id="KZ150447">
    <property type="protein sequence ID" value="PZC70840.1"/>
    <property type="molecule type" value="Genomic_DNA"/>
</dbReference>
<dbReference type="Pfam" id="PF00899">
    <property type="entry name" value="ThiF"/>
    <property type="match status" value="1"/>
</dbReference>
<dbReference type="InterPro" id="IPR035985">
    <property type="entry name" value="Ubiquitin-activating_enz"/>
</dbReference>
<sequence>MEQLNALENEIKELRKTLMEKEREFEKLRKELFINQTEISPGLQSKETESMVKCGQLPKWAIERYSRQILLRDIGVSGQARICQARVLIVGAGGLGCPAAMYLAAAGVGEIGIIDYDVVEITNIHRQILHYEHDENTSKAESAAATLRSINSRIKVTPYNVQLDSKNALEIAAHYDVILDCTDNVPTRYLLSDLSCLTKLPLISGSALKMEGQLTIYGYRSDTHTLQKSISIRRAAHTGVHVTAACFPRPPRLTRWARAQPHGVAGPVPGLIGTLQAMEAIKCILDVSPRKLLVERMFIFDAEDMTAKTVQLRKRNSMCAACSDSPTITHLVDYEAYCKAPANDKKKQEFRLKSERRKLEKEKRMTGQSYFGFRTQKDGEKTIWIQDVLKSERRLKPCCKSEFCTKSVTRYCNKLTPSDRQKIFEDFWQLEWQDKKKYVRSLIDNVPVKRRRSSHKGIVSRKGDSKIYHLILNDEKVQVCRVTFLNTLGLKEAMVRCWLGTRSKCGNPKSPIKSQNVLQYVDTLPKVGPKCQFCISDNTNIMYIDLNVKNQFQLYNLYVNEMKSKGIKPASRKTFSKVLVKKNLRIFKPKNERDVCDLVKQHNVQSFSFQAEKCDGYYYEIHNLNEQWP</sequence>
<dbReference type="FunFam" id="3.40.50.720:FF:000033">
    <property type="entry name" value="Adenylyltransferase and sulfurtransferase MOCS3"/>
    <property type="match status" value="1"/>
</dbReference>
<dbReference type="GO" id="GO:0016779">
    <property type="term" value="F:nucleotidyltransferase activity"/>
    <property type="evidence" value="ECO:0007669"/>
    <property type="project" value="TreeGrafter"/>
</dbReference>
<keyword evidence="1" id="KW-0808">Transferase</keyword>
<dbReference type="Proteomes" id="UP000249218">
    <property type="component" value="Unassembled WGS sequence"/>
</dbReference>
<organism evidence="6 7">
    <name type="scientific">Helicoverpa armigera</name>
    <name type="common">Cotton bollworm</name>
    <name type="synonym">Heliothis armigera</name>
    <dbReference type="NCBI Taxonomy" id="29058"/>
    <lineage>
        <taxon>Eukaryota</taxon>
        <taxon>Metazoa</taxon>
        <taxon>Ecdysozoa</taxon>
        <taxon>Arthropoda</taxon>
        <taxon>Hexapoda</taxon>
        <taxon>Insecta</taxon>
        <taxon>Pterygota</taxon>
        <taxon>Neoptera</taxon>
        <taxon>Endopterygota</taxon>
        <taxon>Lepidoptera</taxon>
        <taxon>Glossata</taxon>
        <taxon>Ditrysia</taxon>
        <taxon>Noctuoidea</taxon>
        <taxon>Noctuidae</taxon>
        <taxon>Heliothinae</taxon>
        <taxon>Helicoverpa</taxon>
    </lineage>
</organism>
<evidence type="ECO:0000256" key="3">
    <source>
        <dbReference type="ARBA" id="ARBA00022840"/>
    </source>
</evidence>
<dbReference type="GO" id="GO:0005524">
    <property type="term" value="F:ATP binding"/>
    <property type="evidence" value="ECO:0007669"/>
    <property type="project" value="UniProtKB-KW"/>
</dbReference>
<dbReference type="GO" id="GO:0042292">
    <property type="term" value="F:URM1 activating enzyme activity"/>
    <property type="evidence" value="ECO:0007669"/>
    <property type="project" value="TreeGrafter"/>
</dbReference>
<keyword evidence="7" id="KW-1185">Reference proteome</keyword>
<keyword evidence="2" id="KW-0547">Nucleotide-binding</keyword>
<evidence type="ECO:0000256" key="4">
    <source>
        <dbReference type="SAM" id="Coils"/>
    </source>
</evidence>
<dbReference type="SUPFAM" id="SSF69572">
    <property type="entry name" value="Activating enzymes of the ubiquitin-like proteins"/>
    <property type="match status" value="1"/>
</dbReference>
<dbReference type="PANTHER" id="PTHR10953:SF102">
    <property type="entry name" value="ADENYLYLTRANSFERASE AND SULFURTRANSFERASE MOCS3"/>
    <property type="match status" value="1"/>
</dbReference>
<dbReference type="GO" id="GO:0032447">
    <property type="term" value="P:protein urmylation"/>
    <property type="evidence" value="ECO:0007669"/>
    <property type="project" value="TreeGrafter"/>
</dbReference>
<proteinExistence type="predicted"/>
<dbReference type="OrthoDB" id="10261062at2759"/>
<dbReference type="InterPro" id="IPR000594">
    <property type="entry name" value="ThiF_NAD_FAD-bd"/>
</dbReference>
<dbReference type="GO" id="GO:0005737">
    <property type="term" value="C:cytoplasm"/>
    <property type="evidence" value="ECO:0007669"/>
    <property type="project" value="TreeGrafter"/>
</dbReference>
<accession>A0A2W1BD56</accession>
<keyword evidence="4" id="KW-0175">Coiled coil</keyword>
<evidence type="ECO:0000313" key="7">
    <source>
        <dbReference type="Proteomes" id="UP000249218"/>
    </source>
</evidence>
<evidence type="ECO:0000256" key="2">
    <source>
        <dbReference type="ARBA" id="ARBA00022741"/>
    </source>
</evidence>
<reference evidence="6 7" key="1">
    <citation type="journal article" date="2017" name="BMC Biol.">
        <title>Genomic innovations, transcriptional plasticity and gene loss underlying the evolution and divergence of two highly polyphagous and invasive Helicoverpa pest species.</title>
        <authorList>
            <person name="Pearce S.L."/>
            <person name="Clarke D.F."/>
            <person name="East P.D."/>
            <person name="Elfekih S."/>
            <person name="Gordon K.H."/>
            <person name="Jermiin L.S."/>
            <person name="McGaughran A."/>
            <person name="Oakeshott J.G."/>
            <person name="Papanikolaou A."/>
            <person name="Perera O.P."/>
            <person name="Rane R.V."/>
            <person name="Richards S."/>
            <person name="Tay W.T."/>
            <person name="Walsh T.K."/>
            <person name="Anderson A."/>
            <person name="Anderson C.J."/>
            <person name="Asgari S."/>
            <person name="Board P.G."/>
            <person name="Bretschneider A."/>
            <person name="Campbell P.M."/>
            <person name="Chertemps T."/>
            <person name="Christeller J.T."/>
            <person name="Coppin C.W."/>
            <person name="Downes S.J."/>
            <person name="Duan G."/>
            <person name="Farnsworth C.A."/>
            <person name="Good R.T."/>
            <person name="Han L.B."/>
            <person name="Han Y.C."/>
            <person name="Hatje K."/>
            <person name="Horne I."/>
            <person name="Huang Y.P."/>
            <person name="Hughes D.S."/>
            <person name="Jacquin-Joly E."/>
            <person name="James W."/>
            <person name="Jhangiani S."/>
            <person name="Kollmar M."/>
            <person name="Kuwar S.S."/>
            <person name="Li S."/>
            <person name="Liu N.Y."/>
            <person name="Maibeche M.T."/>
            <person name="Miller J.R."/>
            <person name="Montagne N."/>
            <person name="Perry T."/>
            <person name="Qu J."/>
            <person name="Song S.V."/>
            <person name="Sutton G.G."/>
            <person name="Vogel H."/>
            <person name="Walenz B.P."/>
            <person name="Xu W."/>
            <person name="Zhang H.J."/>
            <person name="Zou Z."/>
            <person name="Batterham P."/>
            <person name="Edwards O.R."/>
            <person name="Feyereisen R."/>
            <person name="Gibbs R.A."/>
            <person name="Heckel D.G."/>
            <person name="McGrath A."/>
            <person name="Robin C."/>
            <person name="Scherer S.E."/>
            <person name="Worley K.C."/>
            <person name="Wu Y.D."/>
        </authorList>
    </citation>
    <scope>NUCLEOTIDE SEQUENCE [LARGE SCALE GENOMIC DNA]</scope>
    <source>
        <strain evidence="6">Harm_GR_Male_#8</strain>
        <tissue evidence="6">Whole organism</tissue>
    </source>
</reference>